<evidence type="ECO:0000313" key="3">
    <source>
        <dbReference type="EMBL" id="AJP48863.1"/>
    </source>
</evidence>
<evidence type="ECO:0000256" key="1">
    <source>
        <dbReference type="ARBA" id="ARBA00005254"/>
    </source>
</evidence>
<keyword evidence="4" id="KW-1185">Reference proteome</keyword>
<protein>
    <recommendedName>
        <fullName evidence="5">Enoyl-CoA hydratase</fullName>
    </recommendedName>
</protein>
<dbReference type="AlphaFoldDB" id="A0A0C5JAN9"/>
<dbReference type="Proteomes" id="UP000061603">
    <property type="component" value="Chromosome"/>
</dbReference>
<dbReference type="Gene3D" id="1.10.12.10">
    <property type="entry name" value="Lyase 2-enoyl-coa Hydratase, Chain A, domain 2"/>
    <property type="match status" value="1"/>
</dbReference>
<dbReference type="SUPFAM" id="SSF52096">
    <property type="entry name" value="ClpP/crotonase"/>
    <property type="match status" value="1"/>
</dbReference>
<sequence>MSAFETLNFAVDDGVATITLSRPESRNAINSTMREELGALVRQIQLDQSIRAVVLTGAGETFCAGGDLLGMEGVDSRIMRQRLMAAHTYLTELMNLDRPVIAAVDGTAYGAGFSLALAADIVVVSNRARFCMAFMRVGLLPDYGAMYTLPRVVGLQRAKELIYSAREISAEEALNLGIALEIHTPEDVLQRATTLAHAMKHLSPTAFGFTKHTLNQSYESSLATMLGLEAAAQSMAIATPECTEAIARFSAKQPPAYKWPENATFSNQKTE</sequence>
<name>A0A0C5JAN9_9PROT</name>
<dbReference type="HOGENOM" id="CLU_009834_7_2_4"/>
<reference evidence="3 4" key="1">
    <citation type="journal article" date="2015" name="Genome Announc.">
        <title>Complete Genome Sequence of a Novel Bacterium within the Family Rhodocyclaceae That Degrades Polycyclic Aromatic Hydrocarbons.</title>
        <authorList>
            <person name="Singleton D.R."/>
            <person name="Dickey A.N."/>
            <person name="Scholl E.H."/>
            <person name="Wright F.A."/>
            <person name="Aitken M.D."/>
        </authorList>
    </citation>
    <scope>NUCLEOTIDE SEQUENCE [LARGE SCALE GENOMIC DNA]</scope>
    <source>
        <strain evidence="4">PG1-Ca6</strain>
    </source>
</reference>
<dbReference type="PATRIC" id="fig|1565605.3.peg.2407"/>
<dbReference type="PANTHER" id="PTHR43459">
    <property type="entry name" value="ENOYL-COA HYDRATASE"/>
    <property type="match status" value="1"/>
</dbReference>
<dbReference type="KEGG" id="rbu:PG1C_11335"/>
<dbReference type="InterPro" id="IPR029045">
    <property type="entry name" value="ClpP/crotonase-like_dom_sf"/>
</dbReference>
<dbReference type="STRING" id="1565605.PG1C_11335"/>
<dbReference type="PROSITE" id="PS00166">
    <property type="entry name" value="ENOYL_COA_HYDRATASE"/>
    <property type="match status" value="1"/>
</dbReference>
<evidence type="ECO:0000256" key="2">
    <source>
        <dbReference type="RuleBase" id="RU003707"/>
    </source>
</evidence>
<proteinExistence type="inferred from homology"/>
<gene>
    <name evidence="3" type="ORF">PG1C_11335</name>
</gene>
<dbReference type="InterPro" id="IPR014748">
    <property type="entry name" value="Enoyl-CoA_hydra_C"/>
</dbReference>
<dbReference type="CDD" id="cd06558">
    <property type="entry name" value="crotonase-like"/>
    <property type="match status" value="1"/>
</dbReference>
<dbReference type="InterPro" id="IPR001753">
    <property type="entry name" value="Enoyl-CoA_hydra/iso"/>
</dbReference>
<accession>A0A0C5JAN9</accession>
<dbReference type="RefSeq" id="WP_202634912.1">
    <property type="nucleotide sequence ID" value="NZ_CP010554.1"/>
</dbReference>
<dbReference type="GO" id="GO:0003824">
    <property type="term" value="F:catalytic activity"/>
    <property type="evidence" value="ECO:0007669"/>
    <property type="project" value="InterPro"/>
</dbReference>
<dbReference type="Gene3D" id="3.90.226.10">
    <property type="entry name" value="2-enoyl-CoA Hydratase, Chain A, domain 1"/>
    <property type="match status" value="1"/>
</dbReference>
<dbReference type="Pfam" id="PF00378">
    <property type="entry name" value="ECH_1"/>
    <property type="match status" value="1"/>
</dbReference>
<dbReference type="InterPro" id="IPR018376">
    <property type="entry name" value="Enoyl-CoA_hyd/isom_CS"/>
</dbReference>
<dbReference type="PANTHER" id="PTHR43459:SF1">
    <property type="entry name" value="EG:BACN32G11.4 PROTEIN"/>
    <property type="match status" value="1"/>
</dbReference>
<evidence type="ECO:0000313" key="4">
    <source>
        <dbReference type="Proteomes" id="UP000061603"/>
    </source>
</evidence>
<comment type="similarity">
    <text evidence="1 2">Belongs to the enoyl-CoA hydratase/isomerase family.</text>
</comment>
<evidence type="ECO:0008006" key="5">
    <source>
        <dbReference type="Google" id="ProtNLM"/>
    </source>
</evidence>
<dbReference type="EMBL" id="CP010554">
    <property type="protein sequence ID" value="AJP48863.1"/>
    <property type="molecule type" value="Genomic_DNA"/>
</dbReference>
<organism evidence="3 4">
    <name type="scientific">Rugosibacter aromaticivorans</name>
    <dbReference type="NCBI Taxonomy" id="1565605"/>
    <lineage>
        <taxon>Bacteria</taxon>
        <taxon>Pseudomonadati</taxon>
        <taxon>Pseudomonadota</taxon>
        <taxon>Betaproteobacteria</taxon>
        <taxon>Nitrosomonadales</taxon>
        <taxon>Sterolibacteriaceae</taxon>
        <taxon>Rugosibacter</taxon>
    </lineage>
</organism>